<proteinExistence type="inferred from homology"/>
<evidence type="ECO:0000313" key="6">
    <source>
        <dbReference type="Proteomes" id="UP000054308"/>
    </source>
</evidence>
<dbReference type="Proteomes" id="UP000054308">
    <property type="component" value="Unassembled WGS sequence"/>
</dbReference>
<accession>A0A091HI18</accession>
<dbReference type="AlphaFoldDB" id="A0A091HI18"/>
<dbReference type="SUPFAM" id="SSF51735">
    <property type="entry name" value="NAD(P)-binding Rossmann-fold domains"/>
    <property type="match status" value="1"/>
</dbReference>
<dbReference type="InterPro" id="IPR036291">
    <property type="entry name" value="NAD(P)-bd_dom_sf"/>
</dbReference>
<evidence type="ECO:0000256" key="4">
    <source>
        <dbReference type="ARBA" id="ARBA00023002"/>
    </source>
</evidence>
<feature type="non-terminal residue" evidence="5">
    <location>
        <position position="1"/>
    </location>
</feature>
<feature type="non-terminal residue" evidence="5">
    <location>
        <position position="65"/>
    </location>
</feature>
<keyword evidence="3" id="KW-0521">NADP</keyword>
<dbReference type="GO" id="GO:0004155">
    <property type="term" value="F:6,7-dihydropteridine reductase activity"/>
    <property type="evidence" value="ECO:0007669"/>
    <property type="project" value="TreeGrafter"/>
</dbReference>
<evidence type="ECO:0000256" key="1">
    <source>
        <dbReference type="ARBA" id="ARBA00006484"/>
    </source>
</evidence>
<dbReference type="GO" id="GO:0005737">
    <property type="term" value="C:cytoplasm"/>
    <property type="evidence" value="ECO:0007669"/>
    <property type="project" value="TreeGrafter"/>
</dbReference>
<organism evidence="5 6">
    <name type="scientific">Calypte anna</name>
    <name type="common">Anna's hummingbird</name>
    <name type="synonym">Archilochus anna</name>
    <dbReference type="NCBI Taxonomy" id="9244"/>
    <lineage>
        <taxon>Eukaryota</taxon>
        <taxon>Metazoa</taxon>
        <taxon>Chordata</taxon>
        <taxon>Craniata</taxon>
        <taxon>Vertebrata</taxon>
        <taxon>Euteleostomi</taxon>
        <taxon>Archelosauria</taxon>
        <taxon>Archosauria</taxon>
        <taxon>Dinosauria</taxon>
        <taxon>Saurischia</taxon>
        <taxon>Theropoda</taxon>
        <taxon>Coelurosauria</taxon>
        <taxon>Aves</taxon>
        <taxon>Neognathae</taxon>
        <taxon>Neoaves</taxon>
        <taxon>Strisores</taxon>
        <taxon>Apodiformes</taxon>
        <taxon>Trochilidae</taxon>
        <taxon>Calypte</taxon>
    </lineage>
</organism>
<name>A0A091HI18_CALAN</name>
<reference evidence="5 6" key="1">
    <citation type="submission" date="2014-04" db="EMBL/GenBank/DDBJ databases">
        <title>Genome evolution of avian class.</title>
        <authorList>
            <person name="Zhang G."/>
            <person name="Li C."/>
        </authorList>
    </citation>
    <scope>NUCLEOTIDE SEQUENCE [LARGE SCALE GENOMIC DNA]</scope>
    <source>
        <strain evidence="5">BGI_N300</strain>
    </source>
</reference>
<dbReference type="Gene3D" id="3.40.50.720">
    <property type="entry name" value="NAD(P)-binding Rossmann-like Domain"/>
    <property type="match status" value="1"/>
</dbReference>
<evidence type="ECO:0000256" key="3">
    <source>
        <dbReference type="ARBA" id="ARBA00022857"/>
    </source>
</evidence>
<dbReference type="PANTHER" id="PTHR15104:SF0">
    <property type="entry name" value="DIHYDROPTERIDINE REDUCTASE"/>
    <property type="match status" value="1"/>
</dbReference>
<dbReference type="GO" id="GO:0006729">
    <property type="term" value="P:tetrahydrobiopterin biosynthetic process"/>
    <property type="evidence" value="ECO:0007669"/>
    <property type="project" value="TreeGrafter"/>
</dbReference>
<dbReference type="GO" id="GO:0070402">
    <property type="term" value="F:NADPH binding"/>
    <property type="evidence" value="ECO:0007669"/>
    <property type="project" value="TreeGrafter"/>
</dbReference>
<dbReference type="GO" id="GO:0070404">
    <property type="term" value="F:NADH binding"/>
    <property type="evidence" value="ECO:0007669"/>
    <property type="project" value="TreeGrafter"/>
</dbReference>
<sequence length="65" mass="6677">GMIGYGMAKGAVHQLCQSLAGTNSGLPPGCAAVAILPVTLDTPANRKSMPDADFSSWTPLEFIAE</sequence>
<evidence type="ECO:0000256" key="2">
    <source>
        <dbReference type="ARBA" id="ARBA00011738"/>
    </source>
</evidence>
<keyword evidence="4" id="KW-0560">Oxidoreductase</keyword>
<dbReference type="STRING" id="9244.A0A091HI18"/>
<keyword evidence="6" id="KW-1185">Reference proteome</keyword>
<gene>
    <name evidence="5" type="ORF">N300_07356</name>
</gene>
<comment type="subunit">
    <text evidence="2">Homodimer.</text>
</comment>
<protein>
    <submittedName>
        <fullName evidence="5">Dihydropteridine reductase</fullName>
    </submittedName>
</protein>
<comment type="similarity">
    <text evidence="1">Belongs to the short-chain dehydrogenases/reductases (SDR) family.</text>
</comment>
<dbReference type="GO" id="GO:0006559">
    <property type="term" value="P:L-phenylalanine catabolic process"/>
    <property type="evidence" value="ECO:0007669"/>
    <property type="project" value="TreeGrafter"/>
</dbReference>
<evidence type="ECO:0000313" key="5">
    <source>
        <dbReference type="EMBL" id="KFO95918.1"/>
    </source>
</evidence>
<dbReference type="PANTHER" id="PTHR15104">
    <property type="entry name" value="DIHYDROPTERIDINE REDUCTASE"/>
    <property type="match status" value="1"/>
</dbReference>
<dbReference type="EMBL" id="KL217502">
    <property type="protein sequence ID" value="KFO95918.1"/>
    <property type="molecule type" value="Genomic_DNA"/>
</dbReference>